<proteinExistence type="predicted"/>
<feature type="domain" description="VOC" evidence="1">
    <location>
        <begin position="5"/>
        <end position="123"/>
    </location>
</feature>
<dbReference type="InterPro" id="IPR004360">
    <property type="entry name" value="Glyas_Fos-R_dOase_dom"/>
</dbReference>
<dbReference type="Gene3D" id="3.10.180.10">
    <property type="entry name" value="2,3-Dihydroxybiphenyl 1,2-Dioxygenase, domain 1"/>
    <property type="match status" value="1"/>
</dbReference>
<dbReference type="InterPro" id="IPR037523">
    <property type="entry name" value="VOC_core"/>
</dbReference>
<sequence>MKIGKISALLIWSENYKALADWYRQKLDVTEIEELTHPEDTGYGFMVGESYLWIGKHSQVHGKSKDPFRIMFNISVDSVEKAYQELVAKDVEFIAKPFKSPVSEKYFATFKDLDGNLVQLFGSK</sequence>
<dbReference type="InterPro" id="IPR029068">
    <property type="entry name" value="Glyas_Bleomycin-R_OHBP_Dase"/>
</dbReference>
<dbReference type="PROSITE" id="PS51819">
    <property type="entry name" value="VOC"/>
    <property type="match status" value="1"/>
</dbReference>
<evidence type="ECO:0000259" key="1">
    <source>
        <dbReference type="PROSITE" id="PS51819"/>
    </source>
</evidence>
<comment type="caution">
    <text evidence="2">The sequence shown here is derived from an EMBL/GenBank/DDBJ whole genome shotgun (WGS) entry which is preliminary data.</text>
</comment>
<dbReference type="Pfam" id="PF00903">
    <property type="entry name" value="Glyoxalase"/>
    <property type="match status" value="1"/>
</dbReference>
<name>A0A2H0BFY0_UNCKA</name>
<accession>A0A2H0BFY0</accession>
<gene>
    <name evidence="2" type="ORF">COX05_02325</name>
</gene>
<dbReference type="SUPFAM" id="SSF54593">
    <property type="entry name" value="Glyoxalase/Bleomycin resistance protein/Dihydroxybiphenyl dioxygenase"/>
    <property type="match status" value="1"/>
</dbReference>
<organism evidence="2 3">
    <name type="scientific">candidate division WWE3 bacterium CG22_combo_CG10-13_8_21_14_all_39_12</name>
    <dbReference type="NCBI Taxonomy" id="1975094"/>
    <lineage>
        <taxon>Bacteria</taxon>
        <taxon>Katanobacteria</taxon>
    </lineage>
</organism>
<reference evidence="2 3" key="1">
    <citation type="submission" date="2017-09" db="EMBL/GenBank/DDBJ databases">
        <title>Depth-based differentiation of microbial function through sediment-hosted aquifers and enrichment of novel symbionts in the deep terrestrial subsurface.</title>
        <authorList>
            <person name="Probst A.J."/>
            <person name="Ladd B."/>
            <person name="Jarett J.K."/>
            <person name="Geller-Mcgrath D.E."/>
            <person name="Sieber C.M."/>
            <person name="Emerson J.B."/>
            <person name="Anantharaman K."/>
            <person name="Thomas B.C."/>
            <person name="Malmstrom R."/>
            <person name="Stieglmeier M."/>
            <person name="Klingl A."/>
            <person name="Woyke T."/>
            <person name="Ryan C.M."/>
            <person name="Banfield J.F."/>
        </authorList>
    </citation>
    <scope>NUCLEOTIDE SEQUENCE [LARGE SCALE GENOMIC DNA]</scope>
    <source>
        <strain evidence="2">CG22_combo_CG10-13_8_21_14_all_39_12</strain>
    </source>
</reference>
<dbReference type="EMBL" id="PCSU01000037">
    <property type="protein sequence ID" value="PIP56583.1"/>
    <property type="molecule type" value="Genomic_DNA"/>
</dbReference>
<evidence type="ECO:0000313" key="3">
    <source>
        <dbReference type="Proteomes" id="UP000228495"/>
    </source>
</evidence>
<evidence type="ECO:0000313" key="2">
    <source>
        <dbReference type="EMBL" id="PIP56583.1"/>
    </source>
</evidence>
<dbReference type="Proteomes" id="UP000228495">
    <property type="component" value="Unassembled WGS sequence"/>
</dbReference>
<protein>
    <recommendedName>
        <fullName evidence="1">VOC domain-containing protein</fullName>
    </recommendedName>
</protein>
<dbReference type="AlphaFoldDB" id="A0A2H0BFY0"/>